<evidence type="ECO:0000256" key="3">
    <source>
        <dbReference type="RuleBase" id="RU362073"/>
    </source>
</evidence>
<protein>
    <recommendedName>
        <fullName evidence="3">Flagellin</fullName>
    </recommendedName>
</protein>
<dbReference type="STRING" id="1008305.A4H02_05005"/>
<dbReference type="Gene3D" id="3.30.70.2120">
    <property type="match status" value="1"/>
</dbReference>
<dbReference type="OrthoDB" id="9796789at2"/>
<comment type="subcellular location">
    <subcellularLocation>
        <location evidence="3">Secreted</location>
    </subcellularLocation>
    <subcellularLocation>
        <location evidence="3">Bacterial flagellum</location>
    </subcellularLocation>
</comment>
<evidence type="ECO:0000313" key="7">
    <source>
        <dbReference type="Proteomes" id="UP000094570"/>
    </source>
</evidence>
<evidence type="ECO:0000259" key="5">
    <source>
        <dbReference type="Pfam" id="PF00700"/>
    </source>
</evidence>
<dbReference type="Pfam" id="PF00700">
    <property type="entry name" value="Flagellin_C"/>
    <property type="match status" value="1"/>
</dbReference>
<reference evidence="7" key="1">
    <citation type="submission" date="2016-04" db="EMBL/GenBank/DDBJ databases">
        <title>The genome sequence project of a novel Fervidobacterium isolate from a hot spring in Thailand.</title>
        <authorList>
            <person name="Gonzalez J.M."/>
            <person name="Cuecas A."/>
            <person name="Kanoksilapatham W."/>
        </authorList>
    </citation>
    <scope>NUCLEOTIDE SEQUENCE [LARGE SCALE GENOMIC DNA]</scope>
    <source>
        <strain evidence="7">FC2004</strain>
    </source>
</reference>
<dbReference type="PRINTS" id="PR00207">
    <property type="entry name" value="FLAGELLIN"/>
</dbReference>
<dbReference type="Gene3D" id="1.20.1330.10">
    <property type="entry name" value="f41 fragment of flagellin, N-terminal domain"/>
    <property type="match status" value="2"/>
</dbReference>
<dbReference type="SUPFAM" id="SSF64518">
    <property type="entry name" value="Phase 1 flagellin"/>
    <property type="match status" value="1"/>
</dbReference>
<keyword evidence="2 3" id="KW-0975">Bacterial flagellum</keyword>
<evidence type="ECO:0000256" key="1">
    <source>
        <dbReference type="ARBA" id="ARBA00005709"/>
    </source>
</evidence>
<proteinExistence type="inferred from homology"/>
<evidence type="ECO:0000259" key="4">
    <source>
        <dbReference type="Pfam" id="PF00669"/>
    </source>
</evidence>
<dbReference type="InterPro" id="IPR001492">
    <property type="entry name" value="Flagellin"/>
</dbReference>
<dbReference type="InterPro" id="IPR046358">
    <property type="entry name" value="Flagellin_C"/>
</dbReference>
<feature type="domain" description="Flagellin N-terminal" evidence="4">
    <location>
        <begin position="3"/>
        <end position="139"/>
    </location>
</feature>
<organism evidence="6 7">
    <name type="scientific">Fervidobacterium thailandense</name>
    <dbReference type="NCBI Taxonomy" id="1008305"/>
    <lineage>
        <taxon>Bacteria</taxon>
        <taxon>Thermotogati</taxon>
        <taxon>Thermotogota</taxon>
        <taxon>Thermotogae</taxon>
        <taxon>Thermotogales</taxon>
        <taxon>Fervidobacteriaceae</taxon>
        <taxon>Fervidobacterium</taxon>
    </lineage>
</organism>
<comment type="caution">
    <text evidence="6">The sequence shown here is derived from an EMBL/GenBank/DDBJ whole genome shotgun (WGS) entry which is preliminary data.</text>
</comment>
<evidence type="ECO:0000256" key="2">
    <source>
        <dbReference type="ARBA" id="ARBA00023143"/>
    </source>
</evidence>
<gene>
    <name evidence="6" type="ORF">A4H02_05005</name>
</gene>
<dbReference type="Proteomes" id="UP000094570">
    <property type="component" value="Unassembled WGS sequence"/>
</dbReference>
<name>A0A1E3G4M7_9BACT</name>
<dbReference type="InterPro" id="IPR001029">
    <property type="entry name" value="Flagellin_N"/>
</dbReference>
<dbReference type="RefSeq" id="WP_069293066.1">
    <property type="nucleotide sequence ID" value="NZ_LWAF01000005.1"/>
</dbReference>
<dbReference type="GO" id="GO:0009288">
    <property type="term" value="C:bacterial-type flagellum"/>
    <property type="evidence" value="ECO:0007669"/>
    <property type="project" value="UniProtKB-SubCell"/>
</dbReference>
<dbReference type="GO" id="GO:0005198">
    <property type="term" value="F:structural molecule activity"/>
    <property type="evidence" value="ECO:0007669"/>
    <property type="project" value="UniProtKB-UniRule"/>
</dbReference>
<keyword evidence="7" id="KW-1185">Reference proteome</keyword>
<feature type="domain" description="Flagellin C-terminal" evidence="5">
    <location>
        <begin position="447"/>
        <end position="531"/>
    </location>
</feature>
<sequence length="532" mass="57435">MRINHNINALNSWRNITMVNMDMSKTLERLSSGLRINRAGDDAAGLAISEKMRGQIRGLEMAVKNAQDAISLIQTAEGALTEVHSILQRMRELAVQAASDTNTNVDRNQIQAELDQLREEIDRIARTTEFNTKKLLDGKIESFRAYQDVKVVTGGNFDLKVVNSGSVTVLAANSGTTLANIATSFTNGTVVALRIGNVNVGNVTIDISGATVYVRYAGQTLGSVAISNDSTNALKTLTLGDLRFEFTLSDASTGANVKARVERLNITLTTSKAAVANVNFTDVAEGSYIVEVGQFRGAQTSALDVRINYFNETGLASAPIVDFSQGRYIFAENQPNVNGSLSTTNNGFFLTLTASTITGRGIIFTWDPTVYNINSFGDALPTEAVIDSGVVRAEERNYRDTSLVFQIGANEGHNMIAGLDDMRAAALGLTRDSLKVTDQNSAERTIMVIDAAIHKVSTARAALGAVQNRLEHTIANLGVAAENLTAAESRIRDADMAKEMMQFTKQQILLQSSMAMLAQANAQPQNVLQLLR</sequence>
<evidence type="ECO:0000313" key="6">
    <source>
        <dbReference type="EMBL" id="ODN30598.1"/>
    </source>
</evidence>
<dbReference type="EMBL" id="LWAF01000005">
    <property type="protein sequence ID" value="ODN30598.1"/>
    <property type="molecule type" value="Genomic_DNA"/>
</dbReference>
<dbReference type="Gene3D" id="6.10.10.10">
    <property type="entry name" value="Flagellar export chaperone, C-terminal domain"/>
    <property type="match status" value="1"/>
</dbReference>
<comment type="similarity">
    <text evidence="1 3">Belongs to the bacterial flagellin family.</text>
</comment>
<dbReference type="PANTHER" id="PTHR42792">
    <property type="entry name" value="FLAGELLIN"/>
    <property type="match status" value="1"/>
</dbReference>
<dbReference type="InterPro" id="IPR042187">
    <property type="entry name" value="Flagellin_C_sub2"/>
</dbReference>
<dbReference type="PANTHER" id="PTHR42792:SF2">
    <property type="entry name" value="FLAGELLIN"/>
    <property type="match status" value="1"/>
</dbReference>
<dbReference type="Pfam" id="PF00669">
    <property type="entry name" value="Flagellin_N"/>
    <property type="match status" value="1"/>
</dbReference>
<keyword evidence="3" id="KW-0964">Secreted</keyword>
<dbReference type="GO" id="GO:0005576">
    <property type="term" value="C:extracellular region"/>
    <property type="evidence" value="ECO:0007669"/>
    <property type="project" value="UniProtKB-SubCell"/>
</dbReference>
<dbReference type="AlphaFoldDB" id="A0A1E3G4M7"/>
<accession>A0A1E3G4M7</accession>
<comment type="function">
    <text evidence="3">Flagellin is the subunit protein which polymerizes to form the filaments of bacterial flagella.</text>
</comment>